<accession>A0A2M8H6M2</accession>
<name>A0A2M8H6M2_9GAMM</name>
<proteinExistence type="predicted"/>
<sequence length="39" mass="4482">MTPVNSALFNHQMSNNMATLIASPKWFTLDHKIAFFFPL</sequence>
<keyword evidence="2" id="KW-1185">Reference proteome</keyword>
<reference evidence="1 2" key="1">
    <citation type="submission" date="2017-11" db="EMBL/GenBank/DDBJ databases">
        <title>Draft genome sequence of environmental isolate Aeromonas lusitania sp. nov. MDC 2473.</title>
        <authorList>
            <person name="Colston S.M."/>
            <person name="Navarro A."/>
            <person name="Martinez-Murcia A.J."/>
            <person name="Graf J."/>
        </authorList>
    </citation>
    <scope>NUCLEOTIDE SEQUENCE [LARGE SCALE GENOMIC DNA]</scope>
    <source>
        <strain evidence="1 2">MDC 2473</strain>
    </source>
</reference>
<dbReference type="Proteomes" id="UP000232060">
    <property type="component" value="Unassembled WGS sequence"/>
</dbReference>
<comment type="caution">
    <text evidence="1">The sequence shown here is derived from an EMBL/GenBank/DDBJ whole genome shotgun (WGS) entry which is preliminary data.</text>
</comment>
<gene>
    <name evidence="1" type="primary">tnaC</name>
    <name evidence="1" type="ORF">CUC44_15950</name>
</gene>
<dbReference type="GO" id="GO:0031556">
    <property type="term" value="P:transcriptional attenuation by ribosome"/>
    <property type="evidence" value="ECO:0007669"/>
    <property type="project" value="InterPro"/>
</dbReference>
<protein>
    <submittedName>
        <fullName evidence="1">Tryptophanase leader peptide</fullName>
    </submittedName>
</protein>
<dbReference type="EMBL" id="PGCP01000028">
    <property type="protein sequence ID" value="PJC92196.1"/>
    <property type="molecule type" value="Genomic_DNA"/>
</dbReference>
<dbReference type="NCBIfam" id="TIGR02616">
    <property type="entry name" value="tnaC_leader"/>
    <property type="match status" value="1"/>
</dbReference>
<dbReference type="OrthoDB" id="5593482at2"/>
<dbReference type="InterPro" id="IPR012620">
    <property type="entry name" value="Trp_operon_leader_peptide"/>
</dbReference>
<organism evidence="1 2">
    <name type="scientific">Aeromonas lusitana</name>
    <dbReference type="NCBI Taxonomy" id="931529"/>
    <lineage>
        <taxon>Bacteria</taxon>
        <taxon>Pseudomonadati</taxon>
        <taxon>Pseudomonadota</taxon>
        <taxon>Gammaproteobacteria</taxon>
        <taxon>Aeromonadales</taxon>
        <taxon>Aeromonadaceae</taxon>
        <taxon>Aeromonas</taxon>
    </lineage>
</organism>
<evidence type="ECO:0000313" key="2">
    <source>
        <dbReference type="Proteomes" id="UP000232060"/>
    </source>
</evidence>
<dbReference type="RefSeq" id="WP_100860866.1">
    <property type="nucleotide sequence ID" value="NZ_PGCP01000028.1"/>
</dbReference>
<evidence type="ECO:0000313" key="1">
    <source>
        <dbReference type="EMBL" id="PJC92196.1"/>
    </source>
</evidence>
<dbReference type="AlphaFoldDB" id="A0A2M8H6M2"/>